<evidence type="ECO:0000313" key="1">
    <source>
        <dbReference type="EMBL" id="KIJ06722.1"/>
    </source>
</evidence>
<proteinExistence type="predicted"/>
<reference evidence="2" key="2">
    <citation type="submission" date="2015-01" db="EMBL/GenBank/DDBJ databases">
        <title>Evolutionary Origins and Diversification of the Mycorrhizal Mutualists.</title>
        <authorList>
            <consortium name="DOE Joint Genome Institute"/>
            <consortium name="Mycorrhizal Genomics Consortium"/>
            <person name="Kohler A."/>
            <person name="Kuo A."/>
            <person name="Nagy L.G."/>
            <person name="Floudas D."/>
            <person name="Copeland A."/>
            <person name="Barry K.W."/>
            <person name="Cichocki N."/>
            <person name="Veneault-Fourrey C."/>
            <person name="LaButti K."/>
            <person name="Lindquist E.A."/>
            <person name="Lipzen A."/>
            <person name="Lundell T."/>
            <person name="Morin E."/>
            <person name="Murat C."/>
            <person name="Riley R."/>
            <person name="Ohm R."/>
            <person name="Sun H."/>
            <person name="Tunlid A."/>
            <person name="Henrissat B."/>
            <person name="Grigoriev I.V."/>
            <person name="Hibbett D.S."/>
            <person name="Martin F."/>
        </authorList>
    </citation>
    <scope>NUCLEOTIDE SEQUENCE [LARGE SCALE GENOMIC DNA]</scope>
    <source>
        <strain evidence="2">ATCC 200175</strain>
    </source>
</reference>
<dbReference type="Proteomes" id="UP000053647">
    <property type="component" value="Unassembled WGS sequence"/>
</dbReference>
<name>A0A0C9TF02_PAXIN</name>
<sequence length="164" mass="18443">MVRMESVARLLLKNHELQSLLLCMSTEILRRDIIDVIDIRPFSQVKKQERRHHHRRHHLPVDRHAQEALQTLSNSNTALIGSLRPILNAVLAPFYLAVRALYIFCQRLAIAGWKQAPPPERIEHPYGRIAVIGAGLTGISSAAHAISHGFEVVIFEADDRVGGI</sequence>
<dbReference type="InterPro" id="IPR036188">
    <property type="entry name" value="FAD/NAD-bd_sf"/>
</dbReference>
<evidence type="ECO:0008006" key="3">
    <source>
        <dbReference type="Google" id="ProtNLM"/>
    </source>
</evidence>
<dbReference type="Pfam" id="PF13450">
    <property type="entry name" value="NAD_binding_8"/>
    <property type="match status" value="1"/>
</dbReference>
<dbReference type="OrthoDB" id="66881at2759"/>
<dbReference type="AlphaFoldDB" id="A0A0C9TF02"/>
<evidence type="ECO:0000313" key="2">
    <source>
        <dbReference type="Proteomes" id="UP000053647"/>
    </source>
</evidence>
<protein>
    <recommendedName>
        <fullName evidence="3">Amine oxidase</fullName>
    </recommendedName>
</protein>
<dbReference type="HOGENOM" id="CLU_1619568_0_0_1"/>
<dbReference type="EMBL" id="KN820189">
    <property type="protein sequence ID" value="KIJ06722.1"/>
    <property type="molecule type" value="Genomic_DNA"/>
</dbReference>
<dbReference type="SUPFAM" id="SSF51905">
    <property type="entry name" value="FAD/NAD(P)-binding domain"/>
    <property type="match status" value="1"/>
</dbReference>
<keyword evidence="2" id="KW-1185">Reference proteome</keyword>
<gene>
    <name evidence="1" type="ORF">PAXINDRAFT_103253</name>
</gene>
<dbReference type="PRINTS" id="PR00419">
    <property type="entry name" value="ADXRDTASE"/>
</dbReference>
<reference evidence="1 2" key="1">
    <citation type="submission" date="2014-06" db="EMBL/GenBank/DDBJ databases">
        <authorList>
            <consortium name="DOE Joint Genome Institute"/>
            <person name="Kuo A."/>
            <person name="Kohler A."/>
            <person name="Nagy L.G."/>
            <person name="Floudas D."/>
            <person name="Copeland A."/>
            <person name="Barry K.W."/>
            <person name="Cichocki N."/>
            <person name="Veneault-Fourrey C."/>
            <person name="LaButti K."/>
            <person name="Lindquist E.A."/>
            <person name="Lipzen A."/>
            <person name="Lundell T."/>
            <person name="Morin E."/>
            <person name="Murat C."/>
            <person name="Sun H."/>
            <person name="Tunlid A."/>
            <person name="Henrissat B."/>
            <person name="Grigoriev I.V."/>
            <person name="Hibbett D.S."/>
            <person name="Martin F."/>
            <person name="Nordberg H.P."/>
            <person name="Cantor M.N."/>
            <person name="Hua S.X."/>
        </authorList>
    </citation>
    <scope>NUCLEOTIDE SEQUENCE [LARGE SCALE GENOMIC DNA]</scope>
    <source>
        <strain evidence="1 2">ATCC 200175</strain>
    </source>
</reference>
<accession>A0A0C9TF02</accession>
<organism evidence="1 2">
    <name type="scientific">Paxillus involutus ATCC 200175</name>
    <dbReference type="NCBI Taxonomy" id="664439"/>
    <lineage>
        <taxon>Eukaryota</taxon>
        <taxon>Fungi</taxon>
        <taxon>Dikarya</taxon>
        <taxon>Basidiomycota</taxon>
        <taxon>Agaricomycotina</taxon>
        <taxon>Agaricomycetes</taxon>
        <taxon>Agaricomycetidae</taxon>
        <taxon>Boletales</taxon>
        <taxon>Paxilineae</taxon>
        <taxon>Paxillaceae</taxon>
        <taxon>Paxillus</taxon>
    </lineage>
</organism>
<dbReference type="Gene3D" id="3.50.50.60">
    <property type="entry name" value="FAD/NAD(P)-binding domain"/>
    <property type="match status" value="1"/>
</dbReference>